<dbReference type="Proteomes" id="UP000008065">
    <property type="component" value="Unassembled WGS sequence"/>
</dbReference>
<feature type="region of interest" description="Disordered" evidence="1">
    <location>
        <begin position="57"/>
        <end position="191"/>
    </location>
</feature>
<evidence type="ECO:0000313" key="2">
    <source>
        <dbReference type="EMBL" id="EGO61325.1"/>
    </source>
</evidence>
<evidence type="ECO:0000313" key="3">
    <source>
        <dbReference type="Proteomes" id="UP000008065"/>
    </source>
</evidence>
<protein>
    <submittedName>
        <fullName evidence="2">Uncharacterized protein</fullName>
    </submittedName>
</protein>
<dbReference type="AlphaFoldDB" id="F8MCS7"/>
<gene>
    <name evidence="2" type="ORF">NEUTE1DRAFT_120322</name>
</gene>
<reference evidence="3" key="1">
    <citation type="journal article" date="2011" name="Genetics">
        <title>Massive changes in genome architecture accompany the transition to self-fertility in the filamentous fungus Neurospora tetrasperma.</title>
        <authorList>
            <person name="Ellison C.E."/>
            <person name="Stajich J.E."/>
            <person name="Jacobson D.J."/>
            <person name="Natvig D.O."/>
            <person name="Lapidus A."/>
            <person name="Foster B."/>
            <person name="Aerts A."/>
            <person name="Riley R."/>
            <person name="Lindquist E.A."/>
            <person name="Grigoriev I.V."/>
            <person name="Taylor J.W."/>
        </authorList>
    </citation>
    <scope>NUCLEOTIDE SEQUENCE [LARGE SCALE GENOMIC DNA]</scope>
    <source>
        <strain evidence="3">FGSC 2508 / P0657</strain>
    </source>
</reference>
<dbReference type="EMBL" id="GL891302">
    <property type="protein sequence ID" value="EGO61325.1"/>
    <property type="molecule type" value="Genomic_DNA"/>
</dbReference>
<dbReference type="RefSeq" id="XP_009848406.1">
    <property type="nucleotide sequence ID" value="XM_009850104.1"/>
</dbReference>
<proteinExistence type="predicted"/>
<evidence type="ECO:0000256" key="1">
    <source>
        <dbReference type="SAM" id="MobiDB-lite"/>
    </source>
</evidence>
<name>F8MCS7_NEUT8</name>
<dbReference type="GeneID" id="20823944"/>
<dbReference type="VEuPathDB" id="FungiDB:NEUTE1DRAFT_120322"/>
<sequence>MYKTKQTAKRTFPPLKPPNFKAPIQRESSYSDSYSHDSCPTSSCDSCFGYIYDNGYDSNTEEWDEEDDEDDDDDDEAQSSACQSQVTDPFSMSSMSSLFGPPSFSSQQSHGFALSAPPLPLPSTSRAKERAQQPRCSCQKPSKGYCNVTAGPPSGVKGQNQNPNTTETQLSIFSSNGQTGIGSDKQTQSTDSQALGHLLGDSRSTADVKGKNGNGNGNGMIKNLNVYNPNITIQVTPENFNRFSKFFPQKSGNASNGK</sequence>
<dbReference type="KEGG" id="nte:NEUTE1DRAFT120322"/>
<accession>F8MCS7</accession>
<feature type="compositionally biased region" description="Polar residues" evidence="1">
    <location>
        <begin position="78"/>
        <end position="110"/>
    </location>
</feature>
<dbReference type="HOGENOM" id="CLU_915764_0_0_1"/>
<dbReference type="OrthoDB" id="4586471at2759"/>
<organism evidence="2 3">
    <name type="scientific">Neurospora tetrasperma (strain FGSC 2508 / ATCC MYA-4615 / P0657)</name>
    <dbReference type="NCBI Taxonomy" id="510951"/>
    <lineage>
        <taxon>Eukaryota</taxon>
        <taxon>Fungi</taxon>
        <taxon>Dikarya</taxon>
        <taxon>Ascomycota</taxon>
        <taxon>Pezizomycotina</taxon>
        <taxon>Sordariomycetes</taxon>
        <taxon>Sordariomycetidae</taxon>
        <taxon>Sordariales</taxon>
        <taxon>Sordariaceae</taxon>
        <taxon>Neurospora</taxon>
    </lineage>
</organism>
<feature type="compositionally biased region" description="Polar residues" evidence="1">
    <location>
        <begin position="157"/>
        <end position="178"/>
    </location>
</feature>
<feature type="region of interest" description="Disordered" evidence="1">
    <location>
        <begin position="1"/>
        <end position="43"/>
    </location>
</feature>
<feature type="compositionally biased region" description="Acidic residues" evidence="1">
    <location>
        <begin position="59"/>
        <end position="77"/>
    </location>
</feature>
<keyword evidence="3" id="KW-1185">Reference proteome</keyword>
<feature type="compositionally biased region" description="Low complexity" evidence="1">
    <location>
        <begin position="28"/>
        <end position="38"/>
    </location>
</feature>